<comment type="caution">
    <text evidence="1">The sequence shown here is derived from an EMBL/GenBank/DDBJ whole genome shotgun (WGS) entry which is preliminary data.</text>
</comment>
<organism evidence="1 2">
    <name type="scientific">Paenibacillus rhizoplanae</name>
    <dbReference type="NCBI Taxonomy" id="1917181"/>
    <lineage>
        <taxon>Bacteria</taxon>
        <taxon>Bacillati</taxon>
        <taxon>Bacillota</taxon>
        <taxon>Bacilli</taxon>
        <taxon>Bacillales</taxon>
        <taxon>Paenibacillaceae</taxon>
        <taxon>Paenibacillus</taxon>
    </lineage>
</organism>
<name>A0ABW5FH42_9BACL</name>
<evidence type="ECO:0000313" key="1">
    <source>
        <dbReference type="EMBL" id="MFD2413072.1"/>
    </source>
</evidence>
<reference evidence="2" key="1">
    <citation type="journal article" date="2019" name="Int. J. Syst. Evol. Microbiol.">
        <title>The Global Catalogue of Microorganisms (GCM) 10K type strain sequencing project: providing services to taxonomists for standard genome sequencing and annotation.</title>
        <authorList>
            <consortium name="The Broad Institute Genomics Platform"/>
            <consortium name="The Broad Institute Genome Sequencing Center for Infectious Disease"/>
            <person name="Wu L."/>
            <person name="Ma J."/>
        </authorList>
    </citation>
    <scope>NUCLEOTIDE SEQUENCE [LARGE SCALE GENOMIC DNA]</scope>
    <source>
        <strain evidence="2">CCM 8725</strain>
    </source>
</reference>
<proteinExistence type="predicted"/>
<evidence type="ECO:0000313" key="2">
    <source>
        <dbReference type="Proteomes" id="UP001597448"/>
    </source>
</evidence>
<keyword evidence="2" id="KW-1185">Reference proteome</keyword>
<dbReference type="Proteomes" id="UP001597448">
    <property type="component" value="Unassembled WGS sequence"/>
</dbReference>
<sequence>MAGFLPKISIPNVSLPNIPVPNIPVPDFKVPDFKVPDFKVPDFKVPDFKVPDFKVPDFKVPEFPTTGYETNKFDLKAQVESGPPPWNVAWADDITEQDAMIGIVSVGVSIFAENPAPFYLWIENLINRTVSSLLQSGENFPNAIINQAKELAANAIRQAISGNNPIEVFQNYDTVDFKAGAIKYSGRNLLLGQTASPTFGLKPYVAFRWRASGIPVYYY</sequence>
<dbReference type="RefSeq" id="WP_209989692.1">
    <property type="nucleotide sequence ID" value="NZ_JBHSVQ010000001.1"/>
</dbReference>
<gene>
    <name evidence="1" type="ORF">ACFSX3_24615</name>
</gene>
<protein>
    <submittedName>
        <fullName evidence="1">Uncharacterized protein</fullName>
    </submittedName>
</protein>
<dbReference type="EMBL" id="JBHUKY010000054">
    <property type="protein sequence ID" value="MFD2413072.1"/>
    <property type="molecule type" value="Genomic_DNA"/>
</dbReference>
<accession>A0ABW5FH42</accession>